<protein>
    <submittedName>
        <fullName evidence="2">Uncharacterized protein</fullName>
    </submittedName>
</protein>
<dbReference type="AlphaFoldDB" id="A0AAW0X2S2"/>
<organism evidence="2 3">
    <name type="scientific">Cherax quadricarinatus</name>
    <name type="common">Australian red claw crayfish</name>
    <dbReference type="NCBI Taxonomy" id="27406"/>
    <lineage>
        <taxon>Eukaryota</taxon>
        <taxon>Metazoa</taxon>
        <taxon>Ecdysozoa</taxon>
        <taxon>Arthropoda</taxon>
        <taxon>Crustacea</taxon>
        <taxon>Multicrustacea</taxon>
        <taxon>Malacostraca</taxon>
        <taxon>Eumalacostraca</taxon>
        <taxon>Eucarida</taxon>
        <taxon>Decapoda</taxon>
        <taxon>Pleocyemata</taxon>
        <taxon>Astacidea</taxon>
        <taxon>Parastacoidea</taxon>
        <taxon>Parastacidae</taxon>
        <taxon>Cherax</taxon>
    </lineage>
</organism>
<proteinExistence type="predicted"/>
<evidence type="ECO:0000256" key="1">
    <source>
        <dbReference type="SAM" id="MobiDB-lite"/>
    </source>
</evidence>
<feature type="non-terminal residue" evidence="2">
    <location>
        <position position="115"/>
    </location>
</feature>
<feature type="non-terminal residue" evidence="2">
    <location>
        <position position="1"/>
    </location>
</feature>
<dbReference type="Proteomes" id="UP001445076">
    <property type="component" value="Unassembled WGS sequence"/>
</dbReference>
<dbReference type="EMBL" id="JARKIK010000039">
    <property type="protein sequence ID" value="KAK8738692.1"/>
    <property type="molecule type" value="Genomic_DNA"/>
</dbReference>
<feature type="compositionally biased region" description="Polar residues" evidence="1">
    <location>
        <begin position="94"/>
        <end position="115"/>
    </location>
</feature>
<name>A0AAW0X2S2_CHEQU</name>
<feature type="region of interest" description="Disordered" evidence="1">
    <location>
        <begin position="89"/>
        <end position="115"/>
    </location>
</feature>
<sequence>SHEERTSVSPLHEKVDVSQGEGFNLTQGLNLTRTQTLNHNCCACPLTHTLVSKEDRQHDIEFENYVIRHVYIKSRTVVTEVGARLKRQVPRQAFHTTPTSANDTGDVNKTQMTTA</sequence>
<evidence type="ECO:0000313" key="2">
    <source>
        <dbReference type="EMBL" id="KAK8738692.1"/>
    </source>
</evidence>
<keyword evidence="3" id="KW-1185">Reference proteome</keyword>
<comment type="caution">
    <text evidence="2">The sequence shown here is derived from an EMBL/GenBank/DDBJ whole genome shotgun (WGS) entry which is preliminary data.</text>
</comment>
<gene>
    <name evidence="2" type="ORF">OTU49_004014</name>
</gene>
<evidence type="ECO:0000313" key="3">
    <source>
        <dbReference type="Proteomes" id="UP001445076"/>
    </source>
</evidence>
<accession>A0AAW0X2S2</accession>
<reference evidence="2 3" key="1">
    <citation type="journal article" date="2024" name="BMC Genomics">
        <title>Genome assembly of redclaw crayfish (Cherax quadricarinatus) provides insights into its immune adaptation and hypoxia tolerance.</title>
        <authorList>
            <person name="Liu Z."/>
            <person name="Zheng J."/>
            <person name="Li H."/>
            <person name="Fang K."/>
            <person name="Wang S."/>
            <person name="He J."/>
            <person name="Zhou D."/>
            <person name="Weng S."/>
            <person name="Chi M."/>
            <person name="Gu Z."/>
            <person name="He J."/>
            <person name="Li F."/>
            <person name="Wang M."/>
        </authorList>
    </citation>
    <scope>NUCLEOTIDE SEQUENCE [LARGE SCALE GENOMIC DNA]</scope>
    <source>
        <strain evidence="2">ZL_2023a</strain>
    </source>
</reference>